<sequence>MIPRFRLALSFFLFCIHFRVFFFVFTFCFVHGLGCCSLACFGIHRHWIIIVTVLHLDFFSELGSHFFTYIPNPPTHQRMFLIFFSCVFSFILRTFVLCPASEPTRGSTDRRVELEL</sequence>
<accession>A0AAN6NX22</accession>
<feature type="transmembrane region" description="Helical" evidence="1">
    <location>
        <begin position="79"/>
        <end position="100"/>
    </location>
</feature>
<keyword evidence="1" id="KW-0472">Membrane</keyword>
<keyword evidence="3" id="KW-1185">Reference proteome</keyword>
<reference evidence="2" key="2">
    <citation type="submission" date="2023-06" db="EMBL/GenBank/DDBJ databases">
        <authorList>
            <consortium name="Lawrence Berkeley National Laboratory"/>
            <person name="Mondo S.J."/>
            <person name="Hensen N."/>
            <person name="Bonometti L."/>
            <person name="Westerberg I."/>
            <person name="Brannstrom I.O."/>
            <person name="Guillou S."/>
            <person name="Cros-Aarteil S."/>
            <person name="Calhoun S."/>
            <person name="Haridas S."/>
            <person name="Kuo A."/>
            <person name="Pangilinan J."/>
            <person name="Riley R."/>
            <person name="Labutti K."/>
            <person name="Andreopoulos B."/>
            <person name="Lipzen A."/>
            <person name="Chen C."/>
            <person name="Yanf M."/>
            <person name="Daum C."/>
            <person name="Ng V."/>
            <person name="Clum A."/>
            <person name="Steindorff A."/>
            <person name="Ohm R."/>
            <person name="Martin F."/>
            <person name="Silar P."/>
            <person name="Natvig D."/>
            <person name="Lalanne C."/>
            <person name="Gautier V."/>
            <person name="Ament-Velasquez S.L."/>
            <person name="Kruys A."/>
            <person name="Hutchinson M.I."/>
            <person name="Powell A.J."/>
            <person name="Barry K."/>
            <person name="Miller A.N."/>
            <person name="Grigoriev I.V."/>
            <person name="Debuchy R."/>
            <person name="Gladieux P."/>
            <person name="Thoren M.H."/>
            <person name="Johannesson H."/>
        </authorList>
    </citation>
    <scope>NUCLEOTIDE SEQUENCE</scope>
    <source>
        <strain evidence="2">CBS 626.80</strain>
    </source>
</reference>
<dbReference type="AlphaFoldDB" id="A0AAN6NX22"/>
<dbReference type="EMBL" id="MU859141">
    <property type="protein sequence ID" value="KAK3951713.1"/>
    <property type="molecule type" value="Genomic_DNA"/>
</dbReference>
<name>A0AAN6NX22_9PEZI</name>
<gene>
    <name evidence="2" type="ORF">QBC32DRAFT_343390</name>
</gene>
<feature type="transmembrane region" description="Helical" evidence="1">
    <location>
        <begin position="47"/>
        <end position="67"/>
    </location>
</feature>
<keyword evidence="1" id="KW-0812">Transmembrane</keyword>
<keyword evidence="1" id="KW-1133">Transmembrane helix</keyword>
<dbReference type="Proteomes" id="UP001303222">
    <property type="component" value="Unassembled WGS sequence"/>
</dbReference>
<reference evidence="2" key="1">
    <citation type="journal article" date="2023" name="Mol. Phylogenet. Evol.">
        <title>Genome-scale phylogeny and comparative genomics of the fungal order Sordariales.</title>
        <authorList>
            <person name="Hensen N."/>
            <person name="Bonometti L."/>
            <person name="Westerberg I."/>
            <person name="Brannstrom I.O."/>
            <person name="Guillou S."/>
            <person name="Cros-Aarteil S."/>
            <person name="Calhoun S."/>
            <person name="Haridas S."/>
            <person name="Kuo A."/>
            <person name="Mondo S."/>
            <person name="Pangilinan J."/>
            <person name="Riley R."/>
            <person name="LaButti K."/>
            <person name="Andreopoulos B."/>
            <person name="Lipzen A."/>
            <person name="Chen C."/>
            <person name="Yan M."/>
            <person name="Daum C."/>
            <person name="Ng V."/>
            <person name="Clum A."/>
            <person name="Steindorff A."/>
            <person name="Ohm R.A."/>
            <person name="Martin F."/>
            <person name="Silar P."/>
            <person name="Natvig D.O."/>
            <person name="Lalanne C."/>
            <person name="Gautier V."/>
            <person name="Ament-Velasquez S.L."/>
            <person name="Kruys A."/>
            <person name="Hutchinson M.I."/>
            <person name="Powell A.J."/>
            <person name="Barry K."/>
            <person name="Miller A.N."/>
            <person name="Grigoriev I.V."/>
            <person name="Debuchy R."/>
            <person name="Gladieux P."/>
            <person name="Hiltunen Thoren M."/>
            <person name="Johannesson H."/>
        </authorList>
    </citation>
    <scope>NUCLEOTIDE SEQUENCE</scope>
    <source>
        <strain evidence="2">CBS 626.80</strain>
    </source>
</reference>
<evidence type="ECO:0000256" key="1">
    <source>
        <dbReference type="SAM" id="Phobius"/>
    </source>
</evidence>
<proteinExistence type="predicted"/>
<feature type="non-terminal residue" evidence="2">
    <location>
        <position position="116"/>
    </location>
</feature>
<evidence type="ECO:0000313" key="3">
    <source>
        <dbReference type="Proteomes" id="UP001303222"/>
    </source>
</evidence>
<comment type="caution">
    <text evidence="2">The sequence shown here is derived from an EMBL/GenBank/DDBJ whole genome shotgun (WGS) entry which is preliminary data.</text>
</comment>
<protein>
    <submittedName>
        <fullName evidence="2">Uncharacterized protein</fullName>
    </submittedName>
</protein>
<evidence type="ECO:0000313" key="2">
    <source>
        <dbReference type="EMBL" id="KAK3951713.1"/>
    </source>
</evidence>
<feature type="transmembrane region" description="Helical" evidence="1">
    <location>
        <begin position="20"/>
        <end position="40"/>
    </location>
</feature>
<organism evidence="2 3">
    <name type="scientific">Pseudoneurospora amorphoporcata</name>
    <dbReference type="NCBI Taxonomy" id="241081"/>
    <lineage>
        <taxon>Eukaryota</taxon>
        <taxon>Fungi</taxon>
        <taxon>Dikarya</taxon>
        <taxon>Ascomycota</taxon>
        <taxon>Pezizomycotina</taxon>
        <taxon>Sordariomycetes</taxon>
        <taxon>Sordariomycetidae</taxon>
        <taxon>Sordariales</taxon>
        <taxon>Sordariaceae</taxon>
        <taxon>Pseudoneurospora</taxon>
    </lineage>
</organism>